<organism evidence="1 2">
    <name type="scientific">Prauserella halophila</name>
    <dbReference type="NCBI Taxonomy" id="185641"/>
    <lineage>
        <taxon>Bacteria</taxon>
        <taxon>Bacillati</taxon>
        <taxon>Actinomycetota</taxon>
        <taxon>Actinomycetes</taxon>
        <taxon>Pseudonocardiales</taxon>
        <taxon>Pseudonocardiaceae</taxon>
        <taxon>Prauserella</taxon>
    </lineage>
</organism>
<evidence type="ECO:0000313" key="1">
    <source>
        <dbReference type="EMBL" id="GAA1243337.1"/>
    </source>
</evidence>
<proteinExistence type="predicted"/>
<reference evidence="1 2" key="1">
    <citation type="journal article" date="2019" name="Int. J. Syst. Evol. Microbiol.">
        <title>The Global Catalogue of Microorganisms (GCM) 10K type strain sequencing project: providing services to taxonomists for standard genome sequencing and annotation.</title>
        <authorList>
            <consortium name="The Broad Institute Genomics Platform"/>
            <consortium name="The Broad Institute Genome Sequencing Center for Infectious Disease"/>
            <person name="Wu L."/>
            <person name="Ma J."/>
        </authorList>
    </citation>
    <scope>NUCLEOTIDE SEQUENCE [LARGE SCALE GENOMIC DNA]</scope>
    <source>
        <strain evidence="1 2">JCM 13023</strain>
    </source>
</reference>
<dbReference type="RefSeq" id="WP_253862230.1">
    <property type="nucleotide sequence ID" value="NZ_BAAALN010000008.1"/>
</dbReference>
<comment type="caution">
    <text evidence="1">The sequence shown here is derived from an EMBL/GenBank/DDBJ whole genome shotgun (WGS) entry which is preliminary data.</text>
</comment>
<dbReference type="Proteomes" id="UP001500653">
    <property type="component" value="Unassembled WGS sequence"/>
</dbReference>
<keyword evidence="2" id="KW-1185">Reference proteome</keyword>
<dbReference type="EMBL" id="BAAALN010000008">
    <property type="protein sequence ID" value="GAA1243337.1"/>
    <property type="molecule type" value="Genomic_DNA"/>
</dbReference>
<evidence type="ECO:0000313" key="2">
    <source>
        <dbReference type="Proteomes" id="UP001500653"/>
    </source>
</evidence>
<name>A0ABN1WAX4_9PSEU</name>
<gene>
    <name evidence="1" type="ORF">GCM10009676_31180</name>
</gene>
<protein>
    <submittedName>
        <fullName evidence="1">Uncharacterized protein</fullName>
    </submittedName>
</protein>
<sequence length="110" mass="12376">MSADVVTLSRAEYDQLVDDAQAWRALKRSEHVMDLLAEWAEWRRRRDMSAATAAMAGLVNWRKVAGAATYAELERRRRVYDRPALTPDQIKARAAASWAAGEPNTWSTAA</sequence>
<accession>A0ABN1WAX4</accession>